<organism evidence="2 3">
    <name type="scientific">Circinella minor</name>
    <dbReference type="NCBI Taxonomy" id="1195481"/>
    <lineage>
        <taxon>Eukaryota</taxon>
        <taxon>Fungi</taxon>
        <taxon>Fungi incertae sedis</taxon>
        <taxon>Mucoromycota</taxon>
        <taxon>Mucoromycotina</taxon>
        <taxon>Mucoromycetes</taxon>
        <taxon>Mucorales</taxon>
        <taxon>Lichtheimiaceae</taxon>
        <taxon>Circinella</taxon>
    </lineage>
</organism>
<comment type="caution">
    <text evidence="2">The sequence shown here is derived from an EMBL/GenBank/DDBJ whole genome shotgun (WGS) entry which is preliminary data.</text>
</comment>
<proteinExistence type="predicted"/>
<protein>
    <submittedName>
        <fullName evidence="2">Uncharacterized protein</fullName>
    </submittedName>
</protein>
<dbReference type="EMBL" id="JAEPRB010000040">
    <property type="protein sequence ID" value="KAG2224576.1"/>
    <property type="molecule type" value="Genomic_DNA"/>
</dbReference>
<accession>A0A8H7S8J2</accession>
<name>A0A8H7S8J2_9FUNG</name>
<dbReference type="AlphaFoldDB" id="A0A8H7S8J2"/>
<evidence type="ECO:0000313" key="3">
    <source>
        <dbReference type="Proteomes" id="UP000646827"/>
    </source>
</evidence>
<reference evidence="2 3" key="1">
    <citation type="submission" date="2020-12" db="EMBL/GenBank/DDBJ databases">
        <title>Metabolic potential, ecology and presence of endohyphal bacteria is reflected in genomic diversity of Mucoromycotina.</title>
        <authorList>
            <person name="Muszewska A."/>
            <person name="Okrasinska A."/>
            <person name="Steczkiewicz K."/>
            <person name="Drgas O."/>
            <person name="Orlowska M."/>
            <person name="Perlinska-Lenart U."/>
            <person name="Aleksandrzak-Piekarczyk T."/>
            <person name="Szatraj K."/>
            <person name="Zielenkiewicz U."/>
            <person name="Pilsyk S."/>
            <person name="Malc E."/>
            <person name="Mieczkowski P."/>
            <person name="Kruszewska J.S."/>
            <person name="Biernat P."/>
            <person name="Pawlowska J."/>
        </authorList>
    </citation>
    <scope>NUCLEOTIDE SEQUENCE [LARGE SCALE GENOMIC DNA]</scope>
    <source>
        <strain evidence="2 3">CBS 142.35</strain>
    </source>
</reference>
<feature type="region of interest" description="Disordered" evidence="1">
    <location>
        <begin position="90"/>
        <end position="116"/>
    </location>
</feature>
<evidence type="ECO:0000256" key="1">
    <source>
        <dbReference type="SAM" id="MobiDB-lite"/>
    </source>
</evidence>
<evidence type="ECO:0000313" key="2">
    <source>
        <dbReference type="EMBL" id="KAG2224576.1"/>
    </source>
</evidence>
<sequence length="133" mass="14770">MSGGSINKLMAMDMTGTIGYLYLLEFKNGTYVASVINSIILTQESSELELFKVTVETLFIWRNFLDDLAKTMKRSEIAAAASSIVRKRISHDDPDSTPMVNDPTKNRVVPSSCSSSHTANYGHHRVPFIPMIV</sequence>
<dbReference type="Proteomes" id="UP000646827">
    <property type="component" value="Unassembled WGS sequence"/>
</dbReference>
<gene>
    <name evidence="2" type="ORF">INT45_003716</name>
</gene>
<keyword evidence="3" id="KW-1185">Reference proteome</keyword>